<gene>
    <name evidence="4" type="ORF">GD597_17745</name>
</gene>
<dbReference type="Gene3D" id="3.90.79.10">
    <property type="entry name" value="Nucleoside Triphosphate Pyrophosphohydrolase"/>
    <property type="match status" value="1"/>
</dbReference>
<evidence type="ECO:0000259" key="3">
    <source>
        <dbReference type="PROSITE" id="PS51462"/>
    </source>
</evidence>
<dbReference type="InterPro" id="IPR020084">
    <property type="entry name" value="NUDIX_hydrolase_CS"/>
</dbReference>
<dbReference type="EMBL" id="WHPF01000014">
    <property type="protein sequence ID" value="NNV57320.1"/>
    <property type="molecule type" value="Genomic_DNA"/>
</dbReference>
<dbReference type="Proteomes" id="UP000598971">
    <property type="component" value="Unassembled WGS sequence"/>
</dbReference>
<comment type="cofactor">
    <cofactor evidence="1">
        <name>Mg(2+)</name>
        <dbReference type="ChEBI" id="CHEBI:18420"/>
    </cofactor>
</comment>
<feature type="domain" description="Nudix hydrolase" evidence="3">
    <location>
        <begin position="10"/>
        <end position="158"/>
    </location>
</feature>
<accession>A0A8J8JVF0</accession>
<dbReference type="InterPro" id="IPR015797">
    <property type="entry name" value="NUDIX_hydrolase-like_dom_sf"/>
</dbReference>
<evidence type="ECO:0000313" key="5">
    <source>
        <dbReference type="Proteomes" id="UP000598971"/>
    </source>
</evidence>
<sequence length="162" mass="18304">MQLPPNITKFTIRVYGILQDNEQRVLVSDEYIRGDYFTKFPGGGMELGEGTRDCLKREFMEETGLDVTVGAHIYTTDYFQVSAFKNTDQIVSIYYFVQPNNMEALAGLPIKTTPFDFTPAQVADPMGQSEVLRWLSWNEFTANAVSLPIDKIVVNMLKTATV</sequence>
<organism evidence="4 5">
    <name type="scientific">Limnovirga soli</name>
    <dbReference type="NCBI Taxonomy" id="2656915"/>
    <lineage>
        <taxon>Bacteria</taxon>
        <taxon>Pseudomonadati</taxon>
        <taxon>Bacteroidota</taxon>
        <taxon>Chitinophagia</taxon>
        <taxon>Chitinophagales</taxon>
        <taxon>Chitinophagaceae</taxon>
        <taxon>Limnovirga</taxon>
    </lineage>
</organism>
<dbReference type="PROSITE" id="PS51462">
    <property type="entry name" value="NUDIX"/>
    <property type="match status" value="1"/>
</dbReference>
<evidence type="ECO:0000313" key="4">
    <source>
        <dbReference type="EMBL" id="NNV57320.1"/>
    </source>
</evidence>
<dbReference type="AlphaFoldDB" id="A0A8J8JVF0"/>
<comment type="caution">
    <text evidence="4">The sequence shown here is derived from an EMBL/GenBank/DDBJ whole genome shotgun (WGS) entry which is preliminary data.</text>
</comment>
<reference evidence="4" key="1">
    <citation type="submission" date="2019-10" db="EMBL/GenBank/DDBJ databases">
        <title>Draft genome sequence of Panacibacter sp. KCS-6.</title>
        <authorList>
            <person name="Yim K.J."/>
        </authorList>
    </citation>
    <scope>NUCLEOTIDE SEQUENCE</scope>
    <source>
        <strain evidence="4">KCS-6</strain>
    </source>
</reference>
<dbReference type="PANTHER" id="PTHR43046:SF14">
    <property type="entry name" value="MUTT_NUDIX FAMILY PROTEIN"/>
    <property type="match status" value="1"/>
</dbReference>
<keyword evidence="5" id="KW-1185">Reference proteome</keyword>
<dbReference type="Pfam" id="PF00293">
    <property type="entry name" value="NUDIX"/>
    <property type="match status" value="1"/>
</dbReference>
<dbReference type="PANTHER" id="PTHR43046">
    <property type="entry name" value="GDP-MANNOSE MANNOSYL HYDROLASE"/>
    <property type="match status" value="1"/>
</dbReference>
<dbReference type="InterPro" id="IPR000086">
    <property type="entry name" value="NUDIX_hydrolase_dom"/>
</dbReference>
<dbReference type="SUPFAM" id="SSF55811">
    <property type="entry name" value="Nudix"/>
    <property type="match status" value="1"/>
</dbReference>
<evidence type="ECO:0000256" key="1">
    <source>
        <dbReference type="ARBA" id="ARBA00001946"/>
    </source>
</evidence>
<proteinExistence type="predicted"/>
<dbReference type="GO" id="GO:0016787">
    <property type="term" value="F:hydrolase activity"/>
    <property type="evidence" value="ECO:0007669"/>
    <property type="project" value="UniProtKB-KW"/>
</dbReference>
<dbReference type="RefSeq" id="WP_171609267.1">
    <property type="nucleotide sequence ID" value="NZ_WHPF01000014.1"/>
</dbReference>
<name>A0A8J8JVF0_9BACT</name>
<protein>
    <submittedName>
        <fullName evidence="4">NUDIX domain-containing protein</fullName>
    </submittedName>
</protein>
<dbReference type="PROSITE" id="PS00893">
    <property type="entry name" value="NUDIX_BOX"/>
    <property type="match status" value="1"/>
</dbReference>
<keyword evidence="2" id="KW-0378">Hydrolase</keyword>
<evidence type="ECO:0000256" key="2">
    <source>
        <dbReference type="ARBA" id="ARBA00022801"/>
    </source>
</evidence>